<dbReference type="PANTHER" id="PTHR44809">
    <property type="match status" value="1"/>
</dbReference>
<dbReference type="Pfam" id="PF07719">
    <property type="entry name" value="TPR_2"/>
    <property type="match status" value="1"/>
</dbReference>
<evidence type="ECO:0000256" key="3">
    <source>
        <dbReference type="PROSITE-ProRule" id="PRU00339"/>
    </source>
</evidence>
<evidence type="ECO:0000313" key="5">
    <source>
        <dbReference type="Proteomes" id="UP000315017"/>
    </source>
</evidence>
<dbReference type="Proteomes" id="UP000315017">
    <property type="component" value="Chromosome"/>
</dbReference>
<dbReference type="Gene3D" id="1.25.40.10">
    <property type="entry name" value="Tetratricopeptide repeat domain"/>
    <property type="match status" value="3"/>
</dbReference>
<dbReference type="SUPFAM" id="SSF48452">
    <property type="entry name" value="TPR-like"/>
    <property type="match status" value="1"/>
</dbReference>
<dbReference type="PROSITE" id="PS50293">
    <property type="entry name" value="TPR_REGION"/>
    <property type="match status" value="1"/>
</dbReference>
<gene>
    <name evidence="4" type="ORF">ETAA8_21130</name>
</gene>
<sequence length="246" mass="26688">MLNPLTISRAFALLVLTVVWQSGCASLSLKKPSLPAMPALPTLTRAKTPADEELPTAQTVKLCLTTAAELTQQGHLQEAILLYEKARALDPEAADYSRLLASLYDGQENFSKAKAEYELALQKYPADPNLLNDFGCLNDRQGNFEAAEGLLRQAIAAEPTHDRAKTNLAITLAHQSKYKEAFVLFSEVSGPAAAHSNLGTIMARQGRAEDAKSAFRSALEINPAIPQARAMLDHLENKDHALAPSR</sequence>
<keyword evidence="1" id="KW-0677">Repeat</keyword>
<evidence type="ECO:0000256" key="2">
    <source>
        <dbReference type="ARBA" id="ARBA00022803"/>
    </source>
</evidence>
<dbReference type="InterPro" id="IPR019734">
    <property type="entry name" value="TPR_rpt"/>
</dbReference>
<name>A0A517Y9X4_9BACT</name>
<dbReference type="EMBL" id="CP036274">
    <property type="protein sequence ID" value="QDU27029.1"/>
    <property type="molecule type" value="Genomic_DNA"/>
</dbReference>
<protein>
    <submittedName>
        <fullName evidence="4">Photosystem I assembly protein Ycf3</fullName>
    </submittedName>
</protein>
<dbReference type="RefSeq" id="WP_145087907.1">
    <property type="nucleotide sequence ID" value="NZ_CP036274.1"/>
</dbReference>
<dbReference type="AlphaFoldDB" id="A0A517Y9X4"/>
<dbReference type="InterPro" id="IPR052943">
    <property type="entry name" value="TMTC_O-mannosyl-trnsfr"/>
</dbReference>
<keyword evidence="5" id="KW-1185">Reference proteome</keyword>
<accession>A0A517Y9X4</accession>
<dbReference type="InterPro" id="IPR011990">
    <property type="entry name" value="TPR-like_helical_dom_sf"/>
</dbReference>
<evidence type="ECO:0000256" key="1">
    <source>
        <dbReference type="ARBA" id="ARBA00022737"/>
    </source>
</evidence>
<dbReference type="InterPro" id="IPR013105">
    <property type="entry name" value="TPR_2"/>
</dbReference>
<dbReference type="KEGG" id="aagg:ETAA8_21130"/>
<organism evidence="4 5">
    <name type="scientific">Anatilimnocola aggregata</name>
    <dbReference type="NCBI Taxonomy" id="2528021"/>
    <lineage>
        <taxon>Bacteria</taxon>
        <taxon>Pseudomonadati</taxon>
        <taxon>Planctomycetota</taxon>
        <taxon>Planctomycetia</taxon>
        <taxon>Pirellulales</taxon>
        <taxon>Pirellulaceae</taxon>
        <taxon>Anatilimnocola</taxon>
    </lineage>
</organism>
<feature type="repeat" description="TPR" evidence="3">
    <location>
        <begin position="192"/>
        <end position="225"/>
    </location>
</feature>
<evidence type="ECO:0000313" key="4">
    <source>
        <dbReference type="EMBL" id="QDU27029.1"/>
    </source>
</evidence>
<dbReference type="PROSITE" id="PS50005">
    <property type="entry name" value="TPR"/>
    <property type="match status" value="1"/>
</dbReference>
<dbReference type="PANTHER" id="PTHR44809:SF1">
    <property type="entry name" value="PROTEIN O-MANNOSYL-TRANSFERASE TMTC1"/>
    <property type="match status" value="1"/>
</dbReference>
<dbReference type="Pfam" id="PF13432">
    <property type="entry name" value="TPR_16"/>
    <property type="match status" value="1"/>
</dbReference>
<dbReference type="Pfam" id="PF14559">
    <property type="entry name" value="TPR_19"/>
    <property type="match status" value="1"/>
</dbReference>
<proteinExistence type="predicted"/>
<reference evidence="4 5" key="1">
    <citation type="submission" date="2019-02" db="EMBL/GenBank/DDBJ databases">
        <title>Deep-cultivation of Planctomycetes and their phenomic and genomic characterization uncovers novel biology.</title>
        <authorList>
            <person name="Wiegand S."/>
            <person name="Jogler M."/>
            <person name="Boedeker C."/>
            <person name="Pinto D."/>
            <person name="Vollmers J."/>
            <person name="Rivas-Marin E."/>
            <person name="Kohn T."/>
            <person name="Peeters S.H."/>
            <person name="Heuer A."/>
            <person name="Rast P."/>
            <person name="Oberbeckmann S."/>
            <person name="Bunk B."/>
            <person name="Jeske O."/>
            <person name="Meyerdierks A."/>
            <person name="Storesund J.E."/>
            <person name="Kallscheuer N."/>
            <person name="Luecker S."/>
            <person name="Lage O.M."/>
            <person name="Pohl T."/>
            <person name="Merkel B.J."/>
            <person name="Hornburger P."/>
            <person name="Mueller R.-W."/>
            <person name="Bruemmer F."/>
            <person name="Labrenz M."/>
            <person name="Spormann A.M."/>
            <person name="Op den Camp H."/>
            <person name="Overmann J."/>
            <person name="Amann R."/>
            <person name="Jetten M.S.M."/>
            <person name="Mascher T."/>
            <person name="Medema M.H."/>
            <person name="Devos D.P."/>
            <person name="Kaster A.-K."/>
            <person name="Ovreas L."/>
            <person name="Rohde M."/>
            <person name="Galperin M.Y."/>
            <person name="Jogler C."/>
        </authorList>
    </citation>
    <scope>NUCLEOTIDE SEQUENCE [LARGE SCALE GENOMIC DNA]</scope>
    <source>
        <strain evidence="4 5">ETA_A8</strain>
    </source>
</reference>
<keyword evidence="2 3" id="KW-0802">TPR repeat</keyword>
<dbReference type="OrthoDB" id="291443at2"/>
<dbReference type="SMART" id="SM00028">
    <property type="entry name" value="TPR"/>
    <property type="match status" value="4"/>
</dbReference>